<dbReference type="PROSITE" id="PS01010">
    <property type="entry name" value="CRISP_2"/>
    <property type="match status" value="1"/>
</dbReference>
<dbReference type="SUPFAM" id="SSF55797">
    <property type="entry name" value="PR-1-like"/>
    <property type="match status" value="1"/>
</dbReference>
<dbReference type="CDD" id="cd05380">
    <property type="entry name" value="CAP_euk"/>
    <property type="match status" value="1"/>
</dbReference>
<accession>A0A016VF13</accession>
<sequence length="337" mass="37452">MFLLYWPMFQQYDCKLDALARGAIPVDCGTELTPDCISSEYSINYAVVENVQTVTNIGDEFLKALKVWIARKVAGTLNEEVIYNSERMAPFARVFKTKHTECKEKSGQPPAAYGLCSIPLDKIPTPSPDVSTSLSPENTSQPSQGSEAMTPARRESVVNIHNNYRSALARGRVRNGKEGNVNCPTATNMYQMRYDMAMEAEAQAYADSCPDSNSAVSSRSGLLTYRISSITLPYDDAITLALKTWWEQILKNGVNNQMKYNQFLEEKPEAPTAFTQMAWAESYKVGCGIKRRSFGTVVACRYNPRGNIYTQFIYRPGNTCASCSFTCQDALCPAPAN</sequence>
<dbReference type="GO" id="GO:0005576">
    <property type="term" value="C:extracellular region"/>
    <property type="evidence" value="ECO:0007669"/>
    <property type="project" value="InterPro"/>
</dbReference>
<name>A0A016VF13_9BILA</name>
<dbReference type="InterPro" id="IPR014044">
    <property type="entry name" value="CAP_dom"/>
</dbReference>
<dbReference type="SMART" id="SM00198">
    <property type="entry name" value="SCP"/>
    <property type="match status" value="1"/>
</dbReference>
<dbReference type="Gene3D" id="3.40.33.10">
    <property type="entry name" value="CAP"/>
    <property type="match status" value="1"/>
</dbReference>
<dbReference type="InterPro" id="IPR035940">
    <property type="entry name" value="CAP_sf"/>
</dbReference>
<dbReference type="OrthoDB" id="5877551at2759"/>
<organism evidence="3 4">
    <name type="scientific">Ancylostoma ceylanicum</name>
    <dbReference type="NCBI Taxonomy" id="53326"/>
    <lineage>
        <taxon>Eukaryota</taxon>
        <taxon>Metazoa</taxon>
        <taxon>Ecdysozoa</taxon>
        <taxon>Nematoda</taxon>
        <taxon>Chromadorea</taxon>
        <taxon>Rhabditida</taxon>
        <taxon>Rhabditina</taxon>
        <taxon>Rhabditomorpha</taxon>
        <taxon>Strongyloidea</taxon>
        <taxon>Ancylostomatidae</taxon>
        <taxon>Ancylostomatinae</taxon>
        <taxon>Ancylostoma</taxon>
    </lineage>
</organism>
<feature type="region of interest" description="Disordered" evidence="1">
    <location>
        <begin position="126"/>
        <end position="152"/>
    </location>
</feature>
<gene>
    <name evidence="3" type="primary">Acey_s0010.g1025</name>
    <name evidence="3" type="synonym">ASP-s0010.g1025</name>
    <name evidence="3" type="ORF">Y032_0010g1025</name>
</gene>
<evidence type="ECO:0000313" key="4">
    <source>
        <dbReference type="Proteomes" id="UP000024635"/>
    </source>
</evidence>
<dbReference type="STRING" id="53326.A0A016VF13"/>
<reference evidence="4" key="1">
    <citation type="journal article" date="2015" name="Nat. Genet.">
        <title>The genome and transcriptome of the zoonotic hookworm Ancylostoma ceylanicum identify infection-specific gene families.</title>
        <authorList>
            <person name="Schwarz E.M."/>
            <person name="Hu Y."/>
            <person name="Antoshechkin I."/>
            <person name="Miller M.M."/>
            <person name="Sternberg P.W."/>
            <person name="Aroian R.V."/>
        </authorList>
    </citation>
    <scope>NUCLEOTIDE SEQUENCE</scope>
    <source>
        <strain evidence="4">HY135</strain>
    </source>
</reference>
<evidence type="ECO:0000256" key="1">
    <source>
        <dbReference type="SAM" id="MobiDB-lite"/>
    </source>
</evidence>
<dbReference type="InterPro" id="IPR018244">
    <property type="entry name" value="Allrgn_V5/Tpx1_CS"/>
</dbReference>
<dbReference type="Pfam" id="PF00188">
    <property type="entry name" value="CAP"/>
    <property type="match status" value="1"/>
</dbReference>
<evidence type="ECO:0000313" key="3">
    <source>
        <dbReference type="EMBL" id="EYC26219.1"/>
    </source>
</evidence>
<dbReference type="AlphaFoldDB" id="A0A016VF13"/>
<feature type="compositionally biased region" description="Polar residues" evidence="1">
    <location>
        <begin position="128"/>
        <end position="147"/>
    </location>
</feature>
<feature type="domain" description="SCP" evidence="2">
    <location>
        <begin position="152"/>
        <end position="310"/>
    </location>
</feature>
<dbReference type="PANTHER" id="PTHR10334">
    <property type="entry name" value="CYSTEINE-RICH SECRETORY PROTEIN-RELATED"/>
    <property type="match status" value="1"/>
</dbReference>
<dbReference type="PRINTS" id="PR00837">
    <property type="entry name" value="V5TPXLIKE"/>
</dbReference>
<dbReference type="Proteomes" id="UP000024635">
    <property type="component" value="Unassembled WGS sequence"/>
</dbReference>
<dbReference type="InterPro" id="IPR001283">
    <property type="entry name" value="CRISP-related"/>
</dbReference>
<comment type="caution">
    <text evidence="3">The sequence shown here is derived from an EMBL/GenBank/DDBJ whole genome shotgun (WGS) entry which is preliminary data.</text>
</comment>
<dbReference type="EMBL" id="JARK01001346">
    <property type="protein sequence ID" value="EYC26219.1"/>
    <property type="molecule type" value="Genomic_DNA"/>
</dbReference>
<keyword evidence="4" id="KW-1185">Reference proteome</keyword>
<evidence type="ECO:0000259" key="2">
    <source>
        <dbReference type="SMART" id="SM00198"/>
    </source>
</evidence>
<protein>
    <recommendedName>
        <fullName evidence="2">SCP domain-containing protein</fullName>
    </recommendedName>
</protein>
<proteinExistence type="predicted"/>